<feature type="binding site" evidence="7">
    <location>
        <begin position="50"/>
        <end position="52"/>
    </location>
    <ligand>
        <name>5-amino-6-(D-ribitylamino)uracil</name>
        <dbReference type="ChEBI" id="CHEBI:15934"/>
    </ligand>
</feature>
<dbReference type="Proteomes" id="UP000230088">
    <property type="component" value="Unassembled WGS sequence"/>
</dbReference>
<dbReference type="InterPro" id="IPR002180">
    <property type="entry name" value="LS/RS"/>
</dbReference>
<dbReference type="InterPro" id="IPR036467">
    <property type="entry name" value="LS/RS_sf"/>
</dbReference>
<evidence type="ECO:0000256" key="1">
    <source>
        <dbReference type="ARBA" id="ARBA00004917"/>
    </source>
</evidence>
<dbReference type="EMBL" id="PEYD01000040">
    <property type="protein sequence ID" value="PIS39401.1"/>
    <property type="molecule type" value="Genomic_DNA"/>
</dbReference>
<feature type="binding site" evidence="7">
    <location>
        <position position="107"/>
    </location>
    <ligand>
        <name>5-amino-6-(D-ribitylamino)uracil</name>
        <dbReference type="ChEBI" id="CHEBI:15934"/>
    </ligand>
</feature>
<dbReference type="Pfam" id="PF00885">
    <property type="entry name" value="DMRL_synthase"/>
    <property type="match status" value="1"/>
</dbReference>
<proteinExistence type="inferred from homology"/>
<dbReference type="NCBIfam" id="TIGR00114">
    <property type="entry name" value="lumazine-synth"/>
    <property type="match status" value="1"/>
</dbReference>
<keyword evidence="5 7" id="KW-0808">Transferase</keyword>
<dbReference type="SUPFAM" id="SSF52121">
    <property type="entry name" value="Lumazine synthase"/>
    <property type="match status" value="1"/>
</dbReference>
<dbReference type="GO" id="GO:0009231">
    <property type="term" value="P:riboflavin biosynthetic process"/>
    <property type="evidence" value="ECO:0007669"/>
    <property type="project" value="UniProtKB-UniRule"/>
</dbReference>
<protein>
    <recommendedName>
        <fullName evidence="3 7">6,7-dimethyl-8-ribityllumazine synthase</fullName>
        <shortName evidence="7">DMRL synthase</shortName>
        <shortName evidence="7">LS</shortName>
        <shortName evidence="7">Lumazine synthase</shortName>
        <ecNumber evidence="3 7">2.5.1.78</ecNumber>
    </recommendedName>
</protein>
<dbReference type="InterPro" id="IPR034964">
    <property type="entry name" value="LS"/>
</dbReference>
<dbReference type="GO" id="GO:0009349">
    <property type="term" value="C:riboflavin synthase complex"/>
    <property type="evidence" value="ECO:0007669"/>
    <property type="project" value="UniProtKB-UniRule"/>
</dbReference>
<gene>
    <name evidence="7" type="primary">ribH</name>
    <name evidence="8" type="ORF">COT33_02165</name>
</gene>
<evidence type="ECO:0000313" key="8">
    <source>
        <dbReference type="EMBL" id="PIS39401.1"/>
    </source>
</evidence>
<reference evidence="9" key="1">
    <citation type="submission" date="2017-09" db="EMBL/GenBank/DDBJ databases">
        <title>Depth-based differentiation of microbial function through sediment-hosted aquifers and enrichment of novel symbionts in the deep terrestrial subsurface.</title>
        <authorList>
            <person name="Probst A.J."/>
            <person name="Ladd B."/>
            <person name="Jarett J.K."/>
            <person name="Geller-Mcgrath D.E."/>
            <person name="Sieber C.M.K."/>
            <person name="Emerson J.B."/>
            <person name="Anantharaman K."/>
            <person name="Thomas B.C."/>
            <person name="Malmstrom R."/>
            <person name="Stieglmeier M."/>
            <person name="Klingl A."/>
            <person name="Woyke T."/>
            <person name="Ryan C.M."/>
            <person name="Banfield J.F."/>
        </authorList>
    </citation>
    <scope>NUCLEOTIDE SEQUENCE [LARGE SCALE GENOMIC DNA]</scope>
</reference>
<dbReference type="CDD" id="cd09209">
    <property type="entry name" value="Lumazine_synthase-I"/>
    <property type="match status" value="1"/>
</dbReference>
<comment type="similarity">
    <text evidence="2 7">Belongs to the DMRL synthase family.</text>
</comment>
<dbReference type="PANTHER" id="PTHR21058:SF0">
    <property type="entry name" value="6,7-DIMETHYL-8-RIBITYLLUMAZINE SYNTHASE"/>
    <property type="match status" value="1"/>
</dbReference>
<feature type="binding site" evidence="7">
    <location>
        <begin position="79"/>
        <end position="80"/>
    </location>
    <ligand>
        <name>(2S)-2-hydroxy-3-oxobutyl phosphate</name>
        <dbReference type="ChEBI" id="CHEBI:58830"/>
    </ligand>
</feature>
<comment type="function">
    <text evidence="7">Catalyzes the formation of 6,7-dimethyl-8-ribityllumazine by condensation of 5-amino-6-(D-ribitylamino)uracil with 3,4-dihydroxy-2-butanone 4-phosphate. This is the penultimate step in the biosynthesis of riboflavin.</text>
</comment>
<evidence type="ECO:0000256" key="6">
    <source>
        <dbReference type="ARBA" id="ARBA00048785"/>
    </source>
</evidence>
<dbReference type="EC" id="2.5.1.78" evidence="3 7"/>
<feature type="binding site" evidence="7">
    <location>
        <begin position="74"/>
        <end position="76"/>
    </location>
    <ligand>
        <name>5-amino-6-(D-ribitylamino)uracil</name>
        <dbReference type="ChEBI" id="CHEBI:15934"/>
    </ligand>
</feature>
<sequence>MENVRQIQIAIVSSSFRPEITEQLEKNCLETLKKKGLKESQINVFRAPGAFEIPLIAKKLAKKRKYDAIIAFGAILKGKTYHFEQISNECARAIMQLSLKYEIPIIFEVLSVYNLKDARKRSAGKGENKGREGALTALKMIEIVSRI</sequence>
<dbReference type="AlphaFoldDB" id="A0A2H0YLM4"/>
<comment type="caution">
    <text evidence="8">The sequence shown here is derived from an EMBL/GenBank/DDBJ whole genome shotgun (WGS) entry which is preliminary data.</text>
</comment>
<name>A0A2H0YLM4_9BACT</name>
<comment type="pathway">
    <text evidence="1 7">Cofactor biosynthesis; riboflavin biosynthesis; riboflavin from 2-hydroxy-3-oxobutyl phosphate and 5-amino-6-(D-ribitylamino)uracil: step 1/2.</text>
</comment>
<dbReference type="PANTHER" id="PTHR21058">
    <property type="entry name" value="6,7-DIMETHYL-8-RIBITYLLUMAZINE SYNTHASE DMRL SYNTHASE LUMAZINE SYNTHASE"/>
    <property type="match status" value="1"/>
</dbReference>
<organism evidence="8 9">
    <name type="scientific">Candidatus Nealsonbacteria bacterium CG08_land_8_20_14_0_20_38_20</name>
    <dbReference type="NCBI Taxonomy" id="1974705"/>
    <lineage>
        <taxon>Bacteria</taxon>
        <taxon>Candidatus Nealsoniibacteriota</taxon>
    </lineage>
</organism>
<accession>A0A2H0YLM4</accession>
<dbReference type="Gene3D" id="3.40.50.960">
    <property type="entry name" value="Lumazine/riboflavin synthase"/>
    <property type="match status" value="1"/>
</dbReference>
<evidence type="ECO:0000256" key="7">
    <source>
        <dbReference type="HAMAP-Rule" id="MF_00178"/>
    </source>
</evidence>
<evidence type="ECO:0000256" key="5">
    <source>
        <dbReference type="ARBA" id="ARBA00022679"/>
    </source>
</evidence>
<comment type="catalytic activity">
    <reaction evidence="6 7">
        <text>(2S)-2-hydroxy-3-oxobutyl phosphate + 5-amino-6-(D-ribitylamino)uracil = 6,7-dimethyl-8-(1-D-ribityl)lumazine + phosphate + 2 H2O + H(+)</text>
        <dbReference type="Rhea" id="RHEA:26152"/>
        <dbReference type="ChEBI" id="CHEBI:15377"/>
        <dbReference type="ChEBI" id="CHEBI:15378"/>
        <dbReference type="ChEBI" id="CHEBI:15934"/>
        <dbReference type="ChEBI" id="CHEBI:43474"/>
        <dbReference type="ChEBI" id="CHEBI:58201"/>
        <dbReference type="ChEBI" id="CHEBI:58830"/>
        <dbReference type="EC" id="2.5.1.78"/>
    </reaction>
</comment>
<dbReference type="GO" id="GO:0000906">
    <property type="term" value="F:6,7-dimethyl-8-ribityllumazine synthase activity"/>
    <property type="evidence" value="ECO:0007669"/>
    <property type="project" value="UniProtKB-UniRule"/>
</dbReference>
<evidence type="ECO:0000313" key="9">
    <source>
        <dbReference type="Proteomes" id="UP000230088"/>
    </source>
</evidence>
<evidence type="ECO:0000256" key="2">
    <source>
        <dbReference type="ARBA" id="ARBA00007424"/>
    </source>
</evidence>
<keyword evidence="4 7" id="KW-0686">Riboflavin biosynthesis</keyword>
<evidence type="ECO:0000256" key="4">
    <source>
        <dbReference type="ARBA" id="ARBA00022619"/>
    </source>
</evidence>
<feature type="binding site" evidence="7">
    <location>
        <position position="121"/>
    </location>
    <ligand>
        <name>(2S)-2-hydroxy-3-oxobutyl phosphate</name>
        <dbReference type="ChEBI" id="CHEBI:58830"/>
    </ligand>
</feature>
<dbReference type="HAMAP" id="MF_00178">
    <property type="entry name" value="Lumazine_synth"/>
    <property type="match status" value="1"/>
</dbReference>
<feature type="binding site" evidence="7">
    <location>
        <position position="16"/>
    </location>
    <ligand>
        <name>5-amino-6-(D-ribitylamino)uracil</name>
        <dbReference type="ChEBI" id="CHEBI:15934"/>
    </ligand>
</feature>
<evidence type="ECO:0000256" key="3">
    <source>
        <dbReference type="ARBA" id="ARBA00012664"/>
    </source>
</evidence>
<feature type="active site" description="Proton donor" evidence="7">
    <location>
        <position position="82"/>
    </location>
</feature>
<dbReference type="UniPathway" id="UPA00275">
    <property type="reaction ID" value="UER00404"/>
</dbReference>